<feature type="region of interest" description="Disordered" evidence="6">
    <location>
        <begin position="71"/>
        <end position="92"/>
    </location>
</feature>
<evidence type="ECO:0000256" key="3">
    <source>
        <dbReference type="ARBA" id="ARBA00022824"/>
    </source>
</evidence>
<feature type="transmembrane region" description="Helical" evidence="7">
    <location>
        <begin position="191"/>
        <end position="214"/>
    </location>
</feature>
<accession>D3BMU5</accession>
<feature type="transmembrane region" description="Helical" evidence="7">
    <location>
        <begin position="829"/>
        <end position="852"/>
    </location>
</feature>
<protein>
    <recommendedName>
        <fullName evidence="8">IPT/TIG domain-containing protein</fullName>
    </recommendedName>
</protein>
<keyword evidence="2 7" id="KW-0812">Transmembrane</keyword>
<reference evidence="9 10" key="1">
    <citation type="journal article" date="2011" name="Genome Res.">
        <title>Phylogeny-wide analysis of social amoeba genomes highlights ancient origins for complex intercellular communication.</title>
        <authorList>
            <person name="Heidel A.J."/>
            <person name="Lawal H.M."/>
            <person name="Felder M."/>
            <person name="Schilde C."/>
            <person name="Helps N.R."/>
            <person name="Tunggal B."/>
            <person name="Rivero F."/>
            <person name="John U."/>
            <person name="Schleicher M."/>
            <person name="Eichinger L."/>
            <person name="Platzer M."/>
            <person name="Noegel A.A."/>
            <person name="Schaap P."/>
            <person name="Gloeckner G."/>
        </authorList>
    </citation>
    <scope>NUCLEOTIDE SEQUENCE [LARGE SCALE GENOMIC DNA]</scope>
    <source>
        <strain evidence="10">ATCC 26659 / Pp 5 / PN500</strain>
    </source>
</reference>
<evidence type="ECO:0000256" key="6">
    <source>
        <dbReference type="SAM" id="MobiDB-lite"/>
    </source>
</evidence>
<dbReference type="InParanoid" id="D3BMU5"/>
<dbReference type="GO" id="GO:0070072">
    <property type="term" value="P:vacuolar proton-transporting V-type ATPase complex assembly"/>
    <property type="evidence" value="ECO:0007669"/>
    <property type="project" value="InterPro"/>
</dbReference>
<proteinExistence type="predicted"/>
<feature type="compositionally biased region" description="Polar residues" evidence="6">
    <location>
        <begin position="866"/>
        <end position="886"/>
    </location>
</feature>
<keyword evidence="10" id="KW-1185">Reference proteome</keyword>
<feature type="domain" description="IPT/TIG" evidence="8">
    <location>
        <begin position="456"/>
        <end position="526"/>
    </location>
</feature>
<dbReference type="PANTHER" id="PTHR31394">
    <property type="entry name" value="TRANSMEMBRANE PROTEIN 199"/>
    <property type="match status" value="1"/>
</dbReference>
<dbReference type="GO" id="GO:0005789">
    <property type="term" value="C:endoplasmic reticulum membrane"/>
    <property type="evidence" value="ECO:0007669"/>
    <property type="project" value="UniProtKB-SubCell"/>
</dbReference>
<dbReference type="RefSeq" id="XP_020429436.1">
    <property type="nucleotide sequence ID" value="XM_020583249.1"/>
</dbReference>
<feature type="region of interest" description="Disordered" evidence="6">
    <location>
        <begin position="866"/>
        <end position="897"/>
    </location>
</feature>
<name>D3BMU5_HETP5</name>
<comment type="subcellular location">
    <subcellularLocation>
        <location evidence="1">Endoplasmic reticulum membrane</location>
        <topology evidence="1">Multi-pass membrane protein</topology>
    </subcellularLocation>
</comment>
<feature type="compositionally biased region" description="Basic and acidic residues" evidence="6">
    <location>
        <begin position="887"/>
        <end position="897"/>
    </location>
</feature>
<comment type="caution">
    <text evidence="9">The sequence shown here is derived from an EMBL/GenBank/DDBJ whole genome shotgun (WGS) entry which is preliminary data.</text>
</comment>
<dbReference type="Pfam" id="PF01833">
    <property type="entry name" value="TIG"/>
    <property type="match status" value="1"/>
</dbReference>
<evidence type="ECO:0000256" key="5">
    <source>
        <dbReference type="ARBA" id="ARBA00023136"/>
    </source>
</evidence>
<evidence type="ECO:0000256" key="7">
    <source>
        <dbReference type="SAM" id="Phobius"/>
    </source>
</evidence>
<dbReference type="GeneID" id="31367985"/>
<keyword evidence="3" id="KW-0256">Endoplasmic reticulum</keyword>
<dbReference type="InterPro" id="IPR021013">
    <property type="entry name" value="ATPase_Vma12"/>
</dbReference>
<sequence length="897" mass="100709">MDLQFILTPLLKSSIDRIVMNVHKLKIDKETKDLIDRYSNSTIDKSKYIPYSLIKKISEFLKEIYLEEEQQTSNNNTVQTTNEQDKQSNNSNNIEVPCFLQDILKGSTVYIEPKPVEIEDPEKIAKRQYLQGLYNEQRYKKMVKNVAGEREDAMELGSISSQASIGLNILATFFTLLACGLFLGGKMWDSYVLGLALGLAFGIIGVAAEVWLFVIKSSQVQFEKDKLRVTEERIGDIKLKRRIREIKKGISIVDQNNQKTLTIVDETEQTAVVQENHFVLLLIFYQDTVNCDVLPEISSITYDLHKYYVTGDMENNVNYLLKFTDADQKPVYSVSSTAQNKTTVANIDQNTVNSFKVQYCSTDNPDLCSPLKDINPFCVDGDIIKIPTQYDIPVPVTGRFFKYIQRNTPTFNVDAKFNTINDTFAYFSISKSFFYQYISNTNTETTLTFDLLKAYPQIQWIDPSISSVTKNGGVLTINGDNFGYDANNITIQYDGTPYPIDRVYTDNSILMATIPNSLNNIKNIYIQSYNRASKTFDYRYVRNVAISVKPYSTFGGFVFTLIGFNSKEISEIRMNDQICTIQSVVNYNSLICGISSLSDTGNTYFPNLFLKDGTKVIGNIQTLSHTPTVQYISPLDTKEVQFIISDLPINTTSQLSLSIGNSTCVINNNNFNQGSNRFTCNRDLTSSSLTIVIQIGSVILNLNIQYFNQAVDIFGLNLIEPKSLNLFGGFYETKYFGNNNSIIVFQCYKIDKTVNYTYTLDFPGSIQTHQGNLIFFNQSIISTGGGTTIGSTTGGTTGGGGTTEGTSRGTSGGPFIPGYPKPNDDLKKIIIIIAPIAFVVICGLIVAIIVIYKKKQSNLKRNYASEENNLDSSTNPQQKTKLTLENMSKDTDDYDHF</sequence>
<dbReference type="Proteomes" id="UP000001396">
    <property type="component" value="Unassembled WGS sequence"/>
</dbReference>
<feature type="compositionally biased region" description="Low complexity" evidence="6">
    <location>
        <begin position="71"/>
        <end position="82"/>
    </location>
</feature>
<feature type="transmembrane region" description="Helical" evidence="7">
    <location>
        <begin position="165"/>
        <end position="184"/>
    </location>
</feature>
<evidence type="ECO:0000313" key="9">
    <source>
        <dbReference type="EMBL" id="EFA77307.1"/>
    </source>
</evidence>
<evidence type="ECO:0000256" key="2">
    <source>
        <dbReference type="ARBA" id="ARBA00022692"/>
    </source>
</evidence>
<keyword evidence="5 7" id="KW-0472">Membrane</keyword>
<feature type="region of interest" description="Disordered" evidence="6">
    <location>
        <begin position="791"/>
        <end position="817"/>
    </location>
</feature>
<evidence type="ECO:0000256" key="1">
    <source>
        <dbReference type="ARBA" id="ARBA00004477"/>
    </source>
</evidence>
<dbReference type="Pfam" id="PF11712">
    <property type="entry name" value="Vma12"/>
    <property type="match status" value="1"/>
</dbReference>
<feature type="compositionally biased region" description="Gly residues" evidence="6">
    <location>
        <begin position="791"/>
        <end position="803"/>
    </location>
</feature>
<dbReference type="SUPFAM" id="SSF81296">
    <property type="entry name" value="E set domains"/>
    <property type="match status" value="1"/>
</dbReference>
<evidence type="ECO:0000313" key="10">
    <source>
        <dbReference type="Proteomes" id="UP000001396"/>
    </source>
</evidence>
<dbReference type="PANTHER" id="PTHR31394:SF1">
    <property type="entry name" value="TRANSMEMBRANE PROTEIN 199"/>
    <property type="match status" value="1"/>
</dbReference>
<dbReference type="InterPro" id="IPR013783">
    <property type="entry name" value="Ig-like_fold"/>
</dbReference>
<dbReference type="InterPro" id="IPR002909">
    <property type="entry name" value="IPT_dom"/>
</dbReference>
<dbReference type="EMBL" id="ADBJ01000043">
    <property type="protein sequence ID" value="EFA77307.1"/>
    <property type="molecule type" value="Genomic_DNA"/>
</dbReference>
<keyword evidence="4 7" id="KW-1133">Transmembrane helix</keyword>
<organism evidence="9 10">
    <name type="scientific">Heterostelium pallidum (strain ATCC 26659 / Pp 5 / PN500)</name>
    <name type="common">Cellular slime mold</name>
    <name type="synonym">Polysphondylium pallidum</name>
    <dbReference type="NCBI Taxonomy" id="670386"/>
    <lineage>
        <taxon>Eukaryota</taxon>
        <taxon>Amoebozoa</taxon>
        <taxon>Evosea</taxon>
        <taxon>Eumycetozoa</taxon>
        <taxon>Dictyostelia</taxon>
        <taxon>Acytosteliales</taxon>
        <taxon>Acytosteliaceae</taxon>
        <taxon>Heterostelium</taxon>
    </lineage>
</organism>
<evidence type="ECO:0000259" key="8">
    <source>
        <dbReference type="Pfam" id="PF01833"/>
    </source>
</evidence>
<evidence type="ECO:0000256" key="4">
    <source>
        <dbReference type="ARBA" id="ARBA00022989"/>
    </source>
</evidence>
<dbReference type="AlphaFoldDB" id="D3BMU5"/>
<dbReference type="Gene3D" id="2.60.40.10">
    <property type="entry name" value="Immunoglobulins"/>
    <property type="match status" value="1"/>
</dbReference>
<gene>
    <name evidence="9" type="ORF">PPL_12518</name>
</gene>
<dbReference type="InterPro" id="IPR014756">
    <property type="entry name" value="Ig_E-set"/>
</dbReference>